<dbReference type="PROSITE" id="PS50943">
    <property type="entry name" value="HTH_CROC1"/>
    <property type="match status" value="1"/>
</dbReference>
<dbReference type="HOGENOM" id="CLU_1189385_0_0_11"/>
<comment type="caution">
    <text evidence="2">The sequence shown here is derived from an EMBL/GenBank/DDBJ whole genome shotgun (WGS) entry which is preliminary data.</text>
</comment>
<gene>
    <name evidence="2" type="ORF">D3C57_120320</name>
</gene>
<dbReference type="Pfam" id="PF01381">
    <property type="entry name" value="HTH_3"/>
    <property type="match status" value="1"/>
</dbReference>
<proteinExistence type="predicted"/>
<dbReference type="GO" id="GO:0003677">
    <property type="term" value="F:DNA binding"/>
    <property type="evidence" value="ECO:0007669"/>
    <property type="project" value="InterPro"/>
</dbReference>
<dbReference type="STRING" id="1343740.M271_23210"/>
<feature type="domain" description="HTH cro/C1-type" evidence="1">
    <location>
        <begin position="52"/>
        <end position="114"/>
    </location>
</feature>
<evidence type="ECO:0000259" key="1">
    <source>
        <dbReference type="PROSITE" id="PS50943"/>
    </source>
</evidence>
<dbReference type="Gene3D" id="1.10.260.40">
    <property type="entry name" value="lambda repressor-like DNA-binding domains"/>
    <property type="match status" value="1"/>
</dbReference>
<reference evidence="2 3" key="1">
    <citation type="journal article" date="2018" name="J. Biol. Chem.">
        <title>Discovery of the actinoplanic acid pathway in Streptomyces rapamycinicus reveals a genetically conserved synergism with rapamycin.</title>
        <authorList>
            <person name="Mrak P."/>
            <person name="Krastel P."/>
            <person name="Pivk Lukancic P."/>
            <person name="Tao J."/>
            <person name="Pistorius D."/>
            <person name="Moore C.M."/>
        </authorList>
    </citation>
    <scope>NUCLEOTIDE SEQUENCE [LARGE SCALE GENOMIC DNA]</scope>
    <source>
        <strain evidence="2 3">NRRL 5491</strain>
    </source>
</reference>
<dbReference type="SMART" id="SM00530">
    <property type="entry name" value="HTH_XRE"/>
    <property type="match status" value="1"/>
</dbReference>
<evidence type="ECO:0000313" key="3">
    <source>
        <dbReference type="Proteomes" id="UP000281594"/>
    </source>
</evidence>
<dbReference type="EMBL" id="QYCY01000001">
    <property type="protein sequence ID" value="RLV80767.1"/>
    <property type="molecule type" value="Genomic_DNA"/>
</dbReference>
<name>A0A0A0NFY4_STRRN</name>
<dbReference type="RefSeq" id="WP_020869593.1">
    <property type="nucleotide sequence ID" value="NC_022785.1"/>
</dbReference>
<accession>A0A0A0NFY4</accession>
<dbReference type="KEGG" id="src:M271_23210"/>
<organism evidence="2 3">
    <name type="scientific">Streptomyces rapamycinicus (strain ATCC 29253 / DSM 41530 / NRRL 5491 / AYB-994)</name>
    <name type="common">Streptomyces hygroscopicus (strain ATCC 29253)</name>
    <dbReference type="NCBI Taxonomy" id="1343740"/>
    <lineage>
        <taxon>Bacteria</taxon>
        <taxon>Bacillati</taxon>
        <taxon>Actinomycetota</taxon>
        <taxon>Actinomycetes</taxon>
        <taxon>Kitasatosporales</taxon>
        <taxon>Streptomycetaceae</taxon>
        <taxon>Streptomyces</taxon>
        <taxon>Streptomyces violaceusniger group</taxon>
    </lineage>
</organism>
<protein>
    <recommendedName>
        <fullName evidence="1">HTH cro/C1-type domain-containing protein</fullName>
    </recommendedName>
</protein>
<evidence type="ECO:0000313" key="2">
    <source>
        <dbReference type="EMBL" id="RLV80767.1"/>
    </source>
</evidence>
<dbReference type="InterPro" id="IPR001387">
    <property type="entry name" value="Cro/C1-type_HTH"/>
</dbReference>
<sequence>MTNHDDVSAKVDADEAMLSVTVTGDAELEHKHGRMEHPLEGLDSESLASFNLRRIRKELGMSQQQIADRIAKQRPGGVKLSQTQIAKIERGERPWRLNEMTAIAGALDIMWDEFFRVRPGDDFTLLDVDAARLRYERAKSLEEDARDAWREAARARYEREEEFLRLAAKHDVQSPHVMFALEMRWMHQAYVDKAQEDLKYDTEDLETRKRKANEFAQQEWERLAREEKESGDE</sequence>
<dbReference type="Proteomes" id="UP000281594">
    <property type="component" value="Unassembled WGS sequence"/>
</dbReference>
<dbReference type="AlphaFoldDB" id="A0A0A0NFY4"/>
<dbReference type="CDD" id="cd00093">
    <property type="entry name" value="HTH_XRE"/>
    <property type="match status" value="1"/>
</dbReference>
<dbReference type="SUPFAM" id="SSF47413">
    <property type="entry name" value="lambda repressor-like DNA-binding domains"/>
    <property type="match status" value="1"/>
</dbReference>
<dbReference type="InterPro" id="IPR010982">
    <property type="entry name" value="Lambda_DNA-bd_dom_sf"/>
</dbReference>